<reference evidence="3" key="1">
    <citation type="submission" date="2022-07" db="EMBL/GenBank/DDBJ databases">
        <title>Genome Sequence of Xylaria arbuscula.</title>
        <authorList>
            <person name="Buettner E."/>
        </authorList>
    </citation>
    <scope>NUCLEOTIDE SEQUENCE</scope>
    <source>
        <strain evidence="3">VT107</strain>
    </source>
</reference>
<dbReference type="EMBL" id="JANPWZ010000846">
    <property type="protein sequence ID" value="KAJ3571414.1"/>
    <property type="molecule type" value="Genomic_DNA"/>
</dbReference>
<sequence>MTTTEQNSPIAAEQRDEEPTIVRDTTASPTDREREPSPPPLPQRPLPTSSQPLPQPFHNQTQPVYMPFAAQPNQQLPYATPVRPLPHQTSAYLATRLGLTVLSSIWGIIIIALTSILLSQGGSAASVSIYAYAIVVVSIIWNTAELITYCVRLRKEVQRGIHPGAHVGLHLLFWLAGVLASLLSVGIYVGEASSLASCERGDDDDDYYYYSSSYCDEYQPYSYYKGNIIPVFRALVAIFILWTINHFVLFVMACIETHKRNSMRPAAFIMPAQAVTAGPIQGVYYPQVAGMQPQPMQYYPYPIVMQPPPPAQFSGAQTRTQVTNEKQPAQPYQNIAGFYAPAAGPSARPASNNASVASPGQEANQVQ</sequence>
<feature type="transmembrane region" description="Helical" evidence="2">
    <location>
        <begin position="231"/>
        <end position="255"/>
    </location>
</feature>
<feature type="transmembrane region" description="Helical" evidence="2">
    <location>
        <begin position="129"/>
        <end position="151"/>
    </location>
</feature>
<organism evidence="3 4">
    <name type="scientific">Xylaria arbuscula</name>
    <dbReference type="NCBI Taxonomy" id="114810"/>
    <lineage>
        <taxon>Eukaryota</taxon>
        <taxon>Fungi</taxon>
        <taxon>Dikarya</taxon>
        <taxon>Ascomycota</taxon>
        <taxon>Pezizomycotina</taxon>
        <taxon>Sordariomycetes</taxon>
        <taxon>Xylariomycetidae</taxon>
        <taxon>Xylariales</taxon>
        <taxon>Xylariaceae</taxon>
        <taxon>Xylaria</taxon>
    </lineage>
</organism>
<dbReference type="VEuPathDB" id="FungiDB:F4678DRAFT_80565"/>
<proteinExistence type="predicted"/>
<gene>
    <name evidence="3" type="ORF">NPX13_g5384</name>
</gene>
<feature type="region of interest" description="Disordered" evidence="1">
    <location>
        <begin position="340"/>
        <end position="367"/>
    </location>
</feature>
<feature type="transmembrane region" description="Helical" evidence="2">
    <location>
        <begin position="97"/>
        <end position="117"/>
    </location>
</feature>
<name>A0A9W8NEJ7_9PEZI</name>
<feature type="compositionally biased region" description="Low complexity" evidence="1">
    <location>
        <begin position="340"/>
        <end position="360"/>
    </location>
</feature>
<keyword evidence="2" id="KW-0812">Transmembrane</keyword>
<evidence type="ECO:0000313" key="3">
    <source>
        <dbReference type="EMBL" id="KAJ3571414.1"/>
    </source>
</evidence>
<evidence type="ECO:0000256" key="1">
    <source>
        <dbReference type="SAM" id="MobiDB-lite"/>
    </source>
</evidence>
<keyword evidence="2" id="KW-1133">Transmembrane helix</keyword>
<dbReference type="Proteomes" id="UP001148614">
    <property type="component" value="Unassembled WGS sequence"/>
</dbReference>
<comment type="caution">
    <text evidence="3">The sequence shown here is derived from an EMBL/GenBank/DDBJ whole genome shotgun (WGS) entry which is preliminary data.</text>
</comment>
<feature type="region of interest" description="Disordered" evidence="1">
    <location>
        <begin position="1"/>
        <end position="58"/>
    </location>
</feature>
<evidence type="ECO:0000256" key="2">
    <source>
        <dbReference type="SAM" id="Phobius"/>
    </source>
</evidence>
<feature type="transmembrane region" description="Helical" evidence="2">
    <location>
        <begin position="171"/>
        <end position="190"/>
    </location>
</feature>
<evidence type="ECO:0000313" key="4">
    <source>
        <dbReference type="Proteomes" id="UP001148614"/>
    </source>
</evidence>
<keyword evidence="2" id="KW-0472">Membrane</keyword>
<dbReference type="AlphaFoldDB" id="A0A9W8NEJ7"/>
<accession>A0A9W8NEJ7</accession>
<protein>
    <submittedName>
        <fullName evidence="3">Uncharacterized protein</fullName>
    </submittedName>
</protein>
<keyword evidence="4" id="KW-1185">Reference proteome</keyword>